<dbReference type="AlphaFoldDB" id="A0A4V3EJ68"/>
<evidence type="ECO:0000256" key="3">
    <source>
        <dbReference type="ARBA" id="ARBA00022475"/>
    </source>
</evidence>
<comment type="function">
    <text evidence="8">Conversion of 1,4-dihydroxy-2-naphthoate (DHNA) to demethylmenaquinone (DMK).</text>
</comment>
<dbReference type="GO" id="GO:0046428">
    <property type="term" value="F:1,4-dihydroxy-2-naphthoate polyprenyltransferase activity"/>
    <property type="evidence" value="ECO:0007669"/>
    <property type="project" value="UniProtKB-UniRule"/>
</dbReference>
<evidence type="ECO:0000256" key="4">
    <source>
        <dbReference type="ARBA" id="ARBA00022679"/>
    </source>
</evidence>
<dbReference type="EC" id="2.5.1.74" evidence="8 9"/>
<dbReference type="EMBL" id="SOAU01000001">
    <property type="protein sequence ID" value="TDT16178.1"/>
    <property type="molecule type" value="Genomic_DNA"/>
</dbReference>
<dbReference type="GO" id="GO:0009234">
    <property type="term" value="P:menaquinone biosynthetic process"/>
    <property type="evidence" value="ECO:0007669"/>
    <property type="project" value="UniProtKB-UniRule"/>
</dbReference>
<evidence type="ECO:0000256" key="6">
    <source>
        <dbReference type="ARBA" id="ARBA00022989"/>
    </source>
</evidence>
<comment type="caution">
    <text evidence="10">The sequence shown here is derived from an EMBL/GenBank/DDBJ whole genome shotgun (WGS) entry which is preliminary data.</text>
</comment>
<feature type="transmembrane region" description="Helical" evidence="8">
    <location>
        <begin position="49"/>
        <end position="68"/>
    </location>
</feature>
<evidence type="ECO:0000256" key="2">
    <source>
        <dbReference type="ARBA" id="ARBA00022428"/>
    </source>
</evidence>
<keyword evidence="11" id="KW-1185">Reference proteome</keyword>
<dbReference type="Gene3D" id="1.10.357.140">
    <property type="entry name" value="UbiA prenyltransferase"/>
    <property type="match status" value="1"/>
</dbReference>
<evidence type="ECO:0000256" key="5">
    <source>
        <dbReference type="ARBA" id="ARBA00022692"/>
    </source>
</evidence>
<dbReference type="HAMAP" id="MF_01937">
    <property type="entry name" value="MenA_1"/>
    <property type="match status" value="1"/>
</dbReference>
<dbReference type="Pfam" id="PF01040">
    <property type="entry name" value="UbiA"/>
    <property type="match status" value="1"/>
</dbReference>
<dbReference type="PIRSF" id="PIRSF005355">
    <property type="entry name" value="UBIAD1"/>
    <property type="match status" value="1"/>
</dbReference>
<keyword evidence="6 8" id="KW-1133">Transmembrane helix</keyword>
<feature type="transmembrane region" description="Helical" evidence="8">
    <location>
        <begin position="23"/>
        <end position="42"/>
    </location>
</feature>
<keyword evidence="3 8" id="KW-1003">Cell membrane</keyword>
<comment type="pathway">
    <text evidence="8">Quinol/quinone metabolism; menaquinone biosynthesis; menaquinol from 1,4-dihydroxy-2-naphthoate: step 1/2.</text>
</comment>
<protein>
    <recommendedName>
        <fullName evidence="8 9">1,4-dihydroxy-2-naphthoate octaprenyltransferase</fullName>
        <shortName evidence="8">DHNA-octaprenyltransferase</shortName>
        <ecNumber evidence="8 9">2.5.1.74</ecNumber>
    </recommendedName>
</protein>
<evidence type="ECO:0000256" key="9">
    <source>
        <dbReference type="NCBIfam" id="TIGR00751"/>
    </source>
</evidence>
<comment type="similarity">
    <text evidence="8">Belongs to the MenA family. Type 1 subfamily.</text>
</comment>
<dbReference type="InterPro" id="IPR044878">
    <property type="entry name" value="UbiA_sf"/>
</dbReference>
<sequence length="302" mass="30972">MSTAENTPAPTLSDWVAGARPRTLPAAVVPVAVGAGVAAGLGESFGDGVVWWRVVAALVVSLLLQIGVNYANDYSDGVRGTDDVRVGPMRLVATGTASPSAVKKAALLSFGLAAVAGLALAIATSWWLVLVGVAAILAAWGYTGGPKPYGYLGLGEVFVFVFFGLVATAGTTYVAIEEVPWVTWPASTGVGLIACALLVVNNLRDIPTDTDAGKRTLAVRLGDQRTRWFYVLLIALTFACVVVSAIDRPWALLGLLGIPASIGPVKQVLGGATGPQLIPVLGGTGQTQLVFGLTFAFGLALG</sequence>
<keyword evidence="2 8" id="KW-0474">Menaquinone biosynthesis</keyword>
<dbReference type="InterPro" id="IPR004657">
    <property type="entry name" value="MenA"/>
</dbReference>
<evidence type="ECO:0000256" key="1">
    <source>
        <dbReference type="ARBA" id="ARBA00004141"/>
    </source>
</evidence>
<accession>A0A4V3EJ68</accession>
<dbReference type="NCBIfam" id="NF004751">
    <property type="entry name" value="PRK06080.1-3"/>
    <property type="match status" value="1"/>
</dbReference>
<evidence type="ECO:0000313" key="10">
    <source>
        <dbReference type="EMBL" id="TDT16178.1"/>
    </source>
</evidence>
<feature type="transmembrane region" description="Helical" evidence="8">
    <location>
        <begin position="228"/>
        <end position="246"/>
    </location>
</feature>
<dbReference type="PANTHER" id="PTHR13929:SF0">
    <property type="entry name" value="UBIA PRENYLTRANSFERASE DOMAIN-CONTAINING PROTEIN 1"/>
    <property type="match status" value="1"/>
</dbReference>
<keyword evidence="4 8" id="KW-0808">Transferase</keyword>
<keyword evidence="5 8" id="KW-0812">Transmembrane</keyword>
<evidence type="ECO:0000256" key="7">
    <source>
        <dbReference type="ARBA" id="ARBA00023136"/>
    </source>
</evidence>
<keyword evidence="7 8" id="KW-0472">Membrane</keyword>
<comment type="catalytic activity">
    <reaction evidence="8">
        <text>an all-trans-polyprenyl diphosphate + 1,4-dihydroxy-2-naphthoate + H(+) = a 2-demethylmenaquinol + CO2 + diphosphate</text>
        <dbReference type="Rhea" id="RHEA:26478"/>
        <dbReference type="Rhea" id="RHEA-COMP:9563"/>
        <dbReference type="Rhea" id="RHEA-COMP:9564"/>
        <dbReference type="ChEBI" id="CHEBI:11173"/>
        <dbReference type="ChEBI" id="CHEBI:15378"/>
        <dbReference type="ChEBI" id="CHEBI:16526"/>
        <dbReference type="ChEBI" id="CHEBI:33019"/>
        <dbReference type="ChEBI" id="CHEBI:55437"/>
        <dbReference type="ChEBI" id="CHEBI:58914"/>
        <dbReference type="EC" id="2.5.1.74"/>
    </reaction>
</comment>
<reference evidence="10 11" key="1">
    <citation type="submission" date="2019-03" db="EMBL/GenBank/DDBJ databases">
        <title>Sequencing the genomes of 1000 actinobacteria strains.</title>
        <authorList>
            <person name="Klenk H.-P."/>
        </authorList>
    </citation>
    <scope>NUCLEOTIDE SEQUENCE [LARGE SCALE GENOMIC DNA]</scope>
    <source>
        <strain evidence="10 11">DSM 18936</strain>
    </source>
</reference>
<dbReference type="GO" id="GO:0005886">
    <property type="term" value="C:plasma membrane"/>
    <property type="evidence" value="ECO:0007669"/>
    <property type="project" value="UniProtKB-SubCell"/>
</dbReference>
<evidence type="ECO:0000256" key="8">
    <source>
        <dbReference type="HAMAP-Rule" id="MF_01937"/>
    </source>
</evidence>
<dbReference type="InterPro" id="IPR000537">
    <property type="entry name" value="UbiA_prenyltransferase"/>
</dbReference>
<feature type="transmembrane region" description="Helical" evidence="8">
    <location>
        <begin position="106"/>
        <end position="139"/>
    </location>
</feature>
<dbReference type="OrthoDB" id="9767568at2"/>
<dbReference type="CDD" id="cd13962">
    <property type="entry name" value="PT_UbiA_UBIAD1"/>
    <property type="match status" value="1"/>
</dbReference>
<dbReference type="NCBIfam" id="TIGR00751">
    <property type="entry name" value="menA"/>
    <property type="match status" value="1"/>
</dbReference>
<dbReference type="PANTHER" id="PTHR13929">
    <property type="entry name" value="1,4-DIHYDROXY-2-NAPHTHOATE OCTAPRENYLTRANSFERASE"/>
    <property type="match status" value="1"/>
</dbReference>
<dbReference type="GO" id="GO:0042371">
    <property type="term" value="P:vitamin K biosynthetic process"/>
    <property type="evidence" value="ECO:0007669"/>
    <property type="project" value="TreeGrafter"/>
</dbReference>
<comment type="subcellular location">
    <subcellularLocation>
        <location evidence="8">Cell membrane</location>
        <topology evidence="8">Multi-pass membrane protein</topology>
    </subcellularLocation>
    <subcellularLocation>
        <location evidence="1">Membrane</location>
        <topology evidence="1">Multi-pass membrane protein</topology>
    </subcellularLocation>
</comment>
<dbReference type="Proteomes" id="UP000294558">
    <property type="component" value="Unassembled WGS sequence"/>
</dbReference>
<name>A0A4V3EJ68_9ACTN</name>
<dbReference type="InterPro" id="IPR026046">
    <property type="entry name" value="UBIAD1"/>
</dbReference>
<dbReference type="RefSeq" id="WP_133868577.1">
    <property type="nucleotide sequence ID" value="NZ_SOAU01000001.1"/>
</dbReference>
<dbReference type="UniPathway" id="UPA00079">
    <property type="reaction ID" value="UER00168"/>
</dbReference>
<gene>
    <name evidence="8" type="primary">menA</name>
    <name evidence="10" type="ORF">BDK89_1762</name>
</gene>
<organism evidence="10 11">
    <name type="scientific">Ilumatobacter fluminis</name>
    <dbReference type="NCBI Taxonomy" id="467091"/>
    <lineage>
        <taxon>Bacteria</taxon>
        <taxon>Bacillati</taxon>
        <taxon>Actinomycetota</taxon>
        <taxon>Acidimicrobiia</taxon>
        <taxon>Acidimicrobiales</taxon>
        <taxon>Ilumatobacteraceae</taxon>
        <taxon>Ilumatobacter</taxon>
    </lineage>
</organism>
<feature type="transmembrane region" description="Helical" evidence="8">
    <location>
        <begin position="151"/>
        <end position="176"/>
    </location>
</feature>
<proteinExistence type="inferred from homology"/>
<feature type="transmembrane region" description="Helical" evidence="8">
    <location>
        <begin position="182"/>
        <end position="200"/>
    </location>
</feature>
<evidence type="ECO:0000313" key="11">
    <source>
        <dbReference type="Proteomes" id="UP000294558"/>
    </source>
</evidence>